<keyword evidence="1 2" id="KW-0413">Isomerase</keyword>
<comment type="similarity">
    <text evidence="2">Belongs to the hyi family.</text>
</comment>
<sequence>MPKTPRLVANITTLTWDAPLLVRPSLARDSGFDAVECLFPYDHSLAAWDRALTASGSEMVLVNTAENQWERGARGCAAVPGATARFMTQFAIARTYARHLGVGCIHVMAGRTTDPAAFDTFVKNLRLAADWTPDRRLTIEPLNPGDMPGYFLGDFALAARILDAVDRSNVGLQFDAWHASRIHGNARQVWADYGHRATHVQIAGLEKRGAPNMARAEEAALLRDILQSGYNGTISAEFTPWPDDPPDWIKGVQDAFEEYGNQLN</sequence>
<dbReference type="InterPro" id="IPR050417">
    <property type="entry name" value="Sugar_Epim/Isomerase"/>
</dbReference>
<feature type="domain" description="Xylose isomerase-like TIM barrel" evidence="4">
    <location>
        <begin position="26"/>
        <end position="250"/>
    </location>
</feature>
<dbReference type="Proteomes" id="UP000253977">
    <property type="component" value="Unassembled WGS sequence"/>
</dbReference>
<evidence type="ECO:0000256" key="3">
    <source>
        <dbReference type="PIRSR" id="PIRSR006241-50"/>
    </source>
</evidence>
<organism evidence="5 6">
    <name type="scientific">Thalassococcus profundi</name>
    <dbReference type="NCBI Taxonomy" id="2282382"/>
    <lineage>
        <taxon>Bacteria</taxon>
        <taxon>Pseudomonadati</taxon>
        <taxon>Pseudomonadota</taxon>
        <taxon>Alphaproteobacteria</taxon>
        <taxon>Rhodobacterales</taxon>
        <taxon>Roseobacteraceae</taxon>
        <taxon>Thalassococcus</taxon>
    </lineage>
</organism>
<evidence type="ECO:0000313" key="6">
    <source>
        <dbReference type="Proteomes" id="UP000253977"/>
    </source>
</evidence>
<dbReference type="InterPro" id="IPR036237">
    <property type="entry name" value="Xyl_isomerase-like_sf"/>
</dbReference>
<protein>
    <submittedName>
        <fullName evidence="5">Hydroxypyruvate isomerase</fullName>
    </submittedName>
</protein>
<dbReference type="Gene3D" id="3.20.20.150">
    <property type="entry name" value="Divalent-metal-dependent TIM barrel enzymes"/>
    <property type="match status" value="1"/>
</dbReference>
<dbReference type="EMBL" id="QPMK01000002">
    <property type="protein sequence ID" value="RDD67783.1"/>
    <property type="molecule type" value="Genomic_DNA"/>
</dbReference>
<dbReference type="AlphaFoldDB" id="A0A369TRC0"/>
<evidence type="ECO:0000313" key="5">
    <source>
        <dbReference type="EMBL" id="RDD67783.1"/>
    </source>
</evidence>
<dbReference type="SUPFAM" id="SSF51658">
    <property type="entry name" value="Xylose isomerase-like"/>
    <property type="match status" value="1"/>
</dbReference>
<reference evidence="5 6" key="1">
    <citation type="submission" date="2018-07" db="EMBL/GenBank/DDBJ databases">
        <title>Thalassococcus profundi sp. nov., a marine bacterium isolated from deep seawater of Okinawa Trough.</title>
        <authorList>
            <person name="Yu M."/>
        </authorList>
    </citation>
    <scope>NUCLEOTIDE SEQUENCE [LARGE SCALE GENOMIC DNA]</scope>
    <source>
        <strain evidence="5 6">WRAS1</strain>
    </source>
</reference>
<dbReference type="GO" id="GO:0008903">
    <property type="term" value="F:hydroxypyruvate isomerase activity"/>
    <property type="evidence" value="ECO:0007669"/>
    <property type="project" value="TreeGrafter"/>
</dbReference>
<keyword evidence="5" id="KW-0670">Pyruvate</keyword>
<comment type="caution">
    <text evidence="5">The sequence shown here is derived from an EMBL/GenBank/DDBJ whole genome shotgun (WGS) entry which is preliminary data.</text>
</comment>
<feature type="active site" description="Proton donor/acceptor" evidence="3">
    <location>
        <position position="237"/>
    </location>
</feature>
<evidence type="ECO:0000259" key="4">
    <source>
        <dbReference type="Pfam" id="PF01261"/>
    </source>
</evidence>
<dbReference type="PANTHER" id="PTHR43489">
    <property type="entry name" value="ISOMERASE"/>
    <property type="match status" value="1"/>
</dbReference>
<dbReference type="PANTHER" id="PTHR43489:SF6">
    <property type="entry name" value="HYDROXYPYRUVATE ISOMERASE-RELATED"/>
    <property type="match status" value="1"/>
</dbReference>
<dbReference type="RefSeq" id="WP_114509595.1">
    <property type="nucleotide sequence ID" value="NZ_QPMK01000002.1"/>
</dbReference>
<evidence type="ECO:0000256" key="1">
    <source>
        <dbReference type="ARBA" id="ARBA00023235"/>
    </source>
</evidence>
<proteinExistence type="inferred from homology"/>
<dbReference type="InterPro" id="IPR013022">
    <property type="entry name" value="Xyl_isomerase-like_TIM-brl"/>
</dbReference>
<gene>
    <name evidence="5" type="ORF">DU478_03750</name>
</gene>
<dbReference type="InterPro" id="IPR026040">
    <property type="entry name" value="HyI-like"/>
</dbReference>
<keyword evidence="6" id="KW-1185">Reference proteome</keyword>
<dbReference type="GO" id="GO:0046487">
    <property type="term" value="P:glyoxylate metabolic process"/>
    <property type="evidence" value="ECO:0007669"/>
    <property type="project" value="TreeGrafter"/>
</dbReference>
<dbReference type="Pfam" id="PF01261">
    <property type="entry name" value="AP_endonuc_2"/>
    <property type="match status" value="1"/>
</dbReference>
<name>A0A369TRC0_9RHOB</name>
<dbReference type="PIRSF" id="PIRSF006241">
    <property type="entry name" value="HyI"/>
    <property type="match status" value="1"/>
</dbReference>
<feature type="active site" description="Proton donor/acceptor" evidence="3">
    <location>
        <position position="140"/>
    </location>
</feature>
<accession>A0A369TRC0</accession>
<evidence type="ECO:0000256" key="2">
    <source>
        <dbReference type="PIRNR" id="PIRNR006241"/>
    </source>
</evidence>
<dbReference type="OrthoDB" id="9786584at2"/>